<proteinExistence type="predicted"/>
<accession>A0ABM8RFA3</accession>
<organism evidence="2 3">
    <name type="scientific">Paraburkholderia haematera</name>
    <dbReference type="NCBI Taxonomy" id="2793077"/>
    <lineage>
        <taxon>Bacteria</taxon>
        <taxon>Pseudomonadati</taxon>
        <taxon>Pseudomonadota</taxon>
        <taxon>Betaproteobacteria</taxon>
        <taxon>Burkholderiales</taxon>
        <taxon>Burkholderiaceae</taxon>
        <taxon>Paraburkholderia</taxon>
    </lineage>
</organism>
<dbReference type="EMBL" id="CAJNBK010000006">
    <property type="protein sequence ID" value="CAE6749363.1"/>
    <property type="molecule type" value="Genomic_DNA"/>
</dbReference>
<reference evidence="2 3" key="1">
    <citation type="submission" date="2021-02" db="EMBL/GenBank/DDBJ databases">
        <authorList>
            <person name="Vanwijnsberghe S."/>
        </authorList>
    </citation>
    <scope>NUCLEOTIDE SEQUENCE [LARGE SCALE GENOMIC DNA]</scope>
    <source>
        <strain evidence="2 3">LMG 31837</strain>
    </source>
</reference>
<gene>
    <name evidence="2" type="ORF">R69888_02898</name>
</gene>
<sequence length="69" mass="7714">MNYDGSNTINISFTERTNDKRNEGSPSEAVAPAVGKTRVTARNWAWAHSNESYDWMDSHSPSSTQESVH</sequence>
<feature type="compositionally biased region" description="Polar residues" evidence="1">
    <location>
        <begin position="1"/>
        <end position="15"/>
    </location>
</feature>
<comment type="caution">
    <text evidence="2">The sequence shown here is derived from an EMBL/GenBank/DDBJ whole genome shotgun (WGS) entry which is preliminary data.</text>
</comment>
<evidence type="ECO:0000313" key="3">
    <source>
        <dbReference type="Proteomes" id="UP000672526"/>
    </source>
</evidence>
<evidence type="ECO:0000313" key="2">
    <source>
        <dbReference type="EMBL" id="CAE6749363.1"/>
    </source>
</evidence>
<keyword evidence="3" id="KW-1185">Reference proteome</keyword>
<dbReference type="Proteomes" id="UP000672526">
    <property type="component" value="Unassembled WGS sequence"/>
</dbReference>
<evidence type="ECO:0000256" key="1">
    <source>
        <dbReference type="SAM" id="MobiDB-lite"/>
    </source>
</evidence>
<dbReference type="RefSeq" id="WP_211611889.1">
    <property type="nucleotide sequence ID" value="NZ_CAJNBK010000006.1"/>
</dbReference>
<protein>
    <submittedName>
        <fullName evidence="2">Uncharacterized protein</fullName>
    </submittedName>
</protein>
<name>A0ABM8RFA3_9BURK</name>
<feature type="region of interest" description="Disordered" evidence="1">
    <location>
        <begin position="1"/>
        <end position="35"/>
    </location>
</feature>